<keyword evidence="3" id="KW-1185">Reference proteome</keyword>
<dbReference type="WBParaSite" id="ACAC_0000260901-mRNA-1">
    <property type="protein sequence ID" value="ACAC_0000260901-mRNA-1"/>
    <property type="gene ID" value="ACAC_0000260901"/>
</dbReference>
<sequence>MDKLERSLGRLWRRINVGKRREKRQKKIDRSKSNFSSEGLTSSSKPQEDTEPLPAEYRLRNQSSQISRASSPSQDLSLALVRLYVYARLKSLQNLIVAESSLPSEDSITIDLDNMDLMSPMEQSTLLPSFQQLSSPLRSHEFQKLCLSRESGYLTNSPCDYSSSSETLKQRMSPILYLPRELSDQTQLSPKEKFRPYHAETRQSSVLESYLSRCVYKSKCVTCVFEVANAGLVVLMEDILAEFKRCLKQHMLRSLHENNRRILCFDGAVNAVPENLARSKTEENIYNDNKLQAVQGTPQYEQFSIDDDGTITFRRLEKPPHRIQLCVLASNHAGLKTTNMTFESKNASMIRTVVIFEEKTSSPQIPVLQNNTVTVIQEGLRSTSIPVTDSKGFDRGVRYSIDHVKFAAAQNSTKLPTAGYSLFFVEPITGKVGVNPLLTDNPQGVYSVVMNASSTTLKEPLFQLVKKFHYVKDDMKMRYVFGMTPEEFAANRQQFIRKLQTALEADHPNETMQVFFTEPKRDQRNSTWTSVCFHVTMAEEIQNKHCAMSALSPPTAKKSELSRLYNHFKVINIESCSDPESSLQQSMQQVSMQVLLLVISVIILIIMLIALLIYICFIRRYKEHLLMKKKQMKVAEGTPSPMNVSPTFILPPMMQHPGFY</sequence>
<keyword evidence="2" id="KW-0472">Membrane</keyword>
<dbReference type="STRING" id="6313.A0A0K0CYA2"/>
<dbReference type="Proteomes" id="UP000035642">
    <property type="component" value="Unassembled WGS sequence"/>
</dbReference>
<reference evidence="4" key="2">
    <citation type="submission" date="2016-04" db="UniProtKB">
        <authorList>
            <consortium name="WormBaseParasite"/>
        </authorList>
    </citation>
    <scope>IDENTIFICATION</scope>
</reference>
<dbReference type="AlphaFoldDB" id="A0A0K0CYA2"/>
<evidence type="ECO:0000256" key="2">
    <source>
        <dbReference type="SAM" id="Phobius"/>
    </source>
</evidence>
<evidence type="ECO:0000313" key="3">
    <source>
        <dbReference type="Proteomes" id="UP000035642"/>
    </source>
</evidence>
<feature type="compositionally biased region" description="Polar residues" evidence="1">
    <location>
        <begin position="33"/>
        <end position="45"/>
    </location>
</feature>
<evidence type="ECO:0000256" key="1">
    <source>
        <dbReference type="SAM" id="MobiDB-lite"/>
    </source>
</evidence>
<name>A0A0K0CYA2_ANGCA</name>
<reference evidence="3" key="1">
    <citation type="submission" date="2012-09" db="EMBL/GenBank/DDBJ databases">
        <authorList>
            <person name="Martin A.A."/>
        </authorList>
    </citation>
    <scope>NUCLEOTIDE SEQUENCE</scope>
</reference>
<keyword evidence="2" id="KW-1133">Transmembrane helix</keyword>
<keyword evidence="2" id="KW-0812">Transmembrane</keyword>
<feature type="region of interest" description="Disordered" evidence="1">
    <location>
        <begin position="19"/>
        <end position="52"/>
    </location>
</feature>
<feature type="compositionally biased region" description="Basic residues" evidence="1">
    <location>
        <begin position="19"/>
        <end position="29"/>
    </location>
</feature>
<protein>
    <submittedName>
        <fullName evidence="4">Ras-GAP domain-containing protein</fullName>
    </submittedName>
</protein>
<feature type="transmembrane region" description="Helical" evidence="2">
    <location>
        <begin position="594"/>
        <end position="618"/>
    </location>
</feature>
<proteinExistence type="predicted"/>
<organism evidence="3 4">
    <name type="scientific">Angiostrongylus cantonensis</name>
    <name type="common">Rat lungworm</name>
    <dbReference type="NCBI Taxonomy" id="6313"/>
    <lineage>
        <taxon>Eukaryota</taxon>
        <taxon>Metazoa</taxon>
        <taxon>Ecdysozoa</taxon>
        <taxon>Nematoda</taxon>
        <taxon>Chromadorea</taxon>
        <taxon>Rhabditida</taxon>
        <taxon>Rhabditina</taxon>
        <taxon>Rhabditomorpha</taxon>
        <taxon>Strongyloidea</taxon>
        <taxon>Metastrongylidae</taxon>
        <taxon>Angiostrongylus</taxon>
    </lineage>
</organism>
<accession>A0A0K0CYA2</accession>
<evidence type="ECO:0000313" key="4">
    <source>
        <dbReference type="WBParaSite" id="ACAC_0000260901-mRNA-1"/>
    </source>
</evidence>